<comment type="function">
    <text evidence="9">Part of the tripartite ATP-independent periplasmic (TRAP) transport system.</text>
</comment>
<dbReference type="GO" id="GO:0022857">
    <property type="term" value="F:transmembrane transporter activity"/>
    <property type="evidence" value="ECO:0007669"/>
    <property type="project" value="UniProtKB-UniRule"/>
</dbReference>
<dbReference type="EMBL" id="FTOT01000007">
    <property type="protein sequence ID" value="SIT18011.1"/>
    <property type="molecule type" value="Genomic_DNA"/>
</dbReference>
<evidence type="ECO:0000256" key="7">
    <source>
        <dbReference type="ARBA" id="ARBA00023136"/>
    </source>
</evidence>
<protein>
    <recommendedName>
        <fullName evidence="9">TRAP transporter small permease protein</fullName>
    </recommendedName>
</protein>
<reference evidence="11 12" key="1">
    <citation type="submission" date="2017-01" db="EMBL/GenBank/DDBJ databases">
        <authorList>
            <person name="Mah S.A."/>
            <person name="Swanson W.J."/>
            <person name="Moy G.W."/>
            <person name="Vacquier V.D."/>
        </authorList>
    </citation>
    <scope>NUCLEOTIDE SEQUENCE [LARGE SCALE GENOMIC DNA]</scope>
    <source>
        <strain evidence="11 12">DSM 26375</strain>
    </source>
</reference>
<dbReference type="AlphaFoldDB" id="A0A1N7Q5A2"/>
<accession>A0A1N7Q5A2</accession>
<evidence type="ECO:0000256" key="2">
    <source>
        <dbReference type="ARBA" id="ARBA00022448"/>
    </source>
</evidence>
<comment type="subunit">
    <text evidence="9">The complex comprises the extracytoplasmic solute receptor protein and the two transmembrane proteins.</text>
</comment>
<evidence type="ECO:0000256" key="6">
    <source>
        <dbReference type="ARBA" id="ARBA00022989"/>
    </source>
</evidence>
<evidence type="ECO:0000256" key="8">
    <source>
        <dbReference type="ARBA" id="ARBA00038436"/>
    </source>
</evidence>
<dbReference type="Proteomes" id="UP000186141">
    <property type="component" value="Unassembled WGS sequence"/>
</dbReference>
<keyword evidence="12" id="KW-1185">Reference proteome</keyword>
<name>A0A1N7Q5A2_9RHOB</name>
<evidence type="ECO:0000256" key="9">
    <source>
        <dbReference type="RuleBase" id="RU369079"/>
    </source>
</evidence>
<comment type="similarity">
    <text evidence="8 9">Belongs to the TRAP transporter small permease family.</text>
</comment>
<keyword evidence="7 9" id="KW-0472">Membrane</keyword>
<feature type="transmembrane region" description="Helical" evidence="9">
    <location>
        <begin position="138"/>
        <end position="157"/>
    </location>
</feature>
<evidence type="ECO:0000259" key="10">
    <source>
        <dbReference type="Pfam" id="PF04290"/>
    </source>
</evidence>
<gene>
    <name evidence="11" type="ORF">SAMN05421774_107105</name>
</gene>
<keyword evidence="5 9" id="KW-0812">Transmembrane</keyword>
<dbReference type="InterPro" id="IPR055348">
    <property type="entry name" value="DctQ"/>
</dbReference>
<keyword evidence="6 9" id="KW-1133">Transmembrane helix</keyword>
<evidence type="ECO:0000313" key="11">
    <source>
        <dbReference type="EMBL" id="SIT18011.1"/>
    </source>
</evidence>
<feature type="transmembrane region" description="Helical" evidence="9">
    <location>
        <begin position="56"/>
        <end position="74"/>
    </location>
</feature>
<feature type="transmembrane region" description="Helical" evidence="9">
    <location>
        <begin position="12"/>
        <end position="36"/>
    </location>
</feature>
<keyword evidence="4 9" id="KW-0997">Cell inner membrane</keyword>
<sequence length="188" mass="20135">MQATETPPASGWLGRLEAIFMSVSALAMMAIMLIVVADVFGRYALSSPLSWSYDMIGLYMMVAVFFLALPDTLTHHSHIAVDVFQPMLPARLKHLSLSLGYAAAACVVALIGWGGWLRFSSAWANDDRIASTVALPTWVPYAMVTIGSAVMTLRCLVRVWGHGTALITGTVTPGLEPAPPRADEDGGV</sequence>
<dbReference type="GO" id="GO:0015740">
    <property type="term" value="P:C4-dicarboxylate transport"/>
    <property type="evidence" value="ECO:0007669"/>
    <property type="project" value="TreeGrafter"/>
</dbReference>
<proteinExistence type="inferred from homology"/>
<dbReference type="OrthoDB" id="4250245at2"/>
<organism evidence="11 12">
    <name type="scientific">Gemmobacter megaterium</name>
    <dbReference type="NCBI Taxonomy" id="1086013"/>
    <lineage>
        <taxon>Bacteria</taxon>
        <taxon>Pseudomonadati</taxon>
        <taxon>Pseudomonadota</taxon>
        <taxon>Alphaproteobacteria</taxon>
        <taxon>Rhodobacterales</taxon>
        <taxon>Paracoccaceae</taxon>
        <taxon>Gemmobacter</taxon>
    </lineage>
</organism>
<dbReference type="InterPro" id="IPR007387">
    <property type="entry name" value="TRAP_DctQ"/>
</dbReference>
<keyword evidence="2 9" id="KW-0813">Transport</keyword>
<dbReference type="GO" id="GO:0005886">
    <property type="term" value="C:plasma membrane"/>
    <property type="evidence" value="ECO:0007669"/>
    <property type="project" value="UniProtKB-SubCell"/>
</dbReference>
<dbReference type="PANTHER" id="PTHR35011">
    <property type="entry name" value="2,3-DIKETO-L-GULONATE TRAP TRANSPORTER SMALL PERMEASE PROTEIN YIAM"/>
    <property type="match status" value="1"/>
</dbReference>
<keyword evidence="3" id="KW-1003">Cell membrane</keyword>
<evidence type="ECO:0000256" key="5">
    <source>
        <dbReference type="ARBA" id="ARBA00022692"/>
    </source>
</evidence>
<dbReference type="PANTHER" id="PTHR35011:SF10">
    <property type="entry name" value="TRAP TRANSPORTER SMALL PERMEASE PROTEIN"/>
    <property type="match status" value="1"/>
</dbReference>
<evidence type="ECO:0000256" key="1">
    <source>
        <dbReference type="ARBA" id="ARBA00004429"/>
    </source>
</evidence>
<feature type="domain" description="Tripartite ATP-independent periplasmic transporters DctQ component" evidence="10">
    <location>
        <begin position="31"/>
        <end position="161"/>
    </location>
</feature>
<comment type="subcellular location">
    <subcellularLocation>
        <location evidence="1 9">Cell inner membrane</location>
        <topology evidence="1 9">Multi-pass membrane protein</topology>
    </subcellularLocation>
</comment>
<evidence type="ECO:0000256" key="4">
    <source>
        <dbReference type="ARBA" id="ARBA00022519"/>
    </source>
</evidence>
<evidence type="ECO:0000256" key="3">
    <source>
        <dbReference type="ARBA" id="ARBA00022475"/>
    </source>
</evidence>
<evidence type="ECO:0000313" key="12">
    <source>
        <dbReference type="Proteomes" id="UP000186141"/>
    </source>
</evidence>
<dbReference type="RefSeq" id="WP_076533178.1">
    <property type="nucleotide sequence ID" value="NZ_BMEH01000007.1"/>
</dbReference>
<dbReference type="STRING" id="1086013.SAMN05421774_107105"/>
<feature type="transmembrane region" description="Helical" evidence="9">
    <location>
        <begin position="95"/>
        <end position="118"/>
    </location>
</feature>
<dbReference type="Pfam" id="PF04290">
    <property type="entry name" value="DctQ"/>
    <property type="match status" value="1"/>
</dbReference>